<dbReference type="GO" id="GO:0005385">
    <property type="term" value="F:zinc ion transmembrane transporter activity"/>
    <property type="evidence" value="ECO:0007669"/>
    <property type="project" value="TreeGrafter"/>
</dbReference>
<dbReference type="SUPFAM" id="SSF161111">
    <property type="entry name" value="Cation efflux protein transmembrane domain-like"/>
    <property type="match status" value="1"/>
</dbReference>
<name>A0A0R1VJA1_9LACO</name>
<dbReference type="Gene3D" id="3.30.70.1350">
    <property type="entry name" value="Cation efflux protein, cytoplasmic domain"/>
    <property type="match status" value="1"/>
</dbReference>
<protein>
    <submittedName>
        <fullName evidence="11">CDF family cation diffusion facilitator</fullName>
    </submittedName>
</protein>
<dbReference type="PATRIC" id="fig|1423750.3.peg.1360"/>
<dbReference type="Pfam" id="PF01545">
    <property type="entry name" value="Cation_efflux"/>
    <property type="match status" value="1"/>
</dbReference>
<comment type="subcellular location">
    <subcellularLocation>
        <location evidence="1">Membrane</location>
        <topology evidence="1">Multi-pass membrane protein</topology>
    </subcellularLocation>
</comment>
<dbReference type="InterPro" id="IPR002524">
    <property type="entry name" value="Cation_efflux"/>
</dbReference>
<dbReference type="InterPro" id="IPR058533">
    <property type="entry name" value="Cation_efflux_TM"/>
</dbReference>
<evidence type="ECO:0000256" key="7">
    <source>
        <dbReference type="ARBA" id="ARBA00023136"/>
    </source>
</evidence>
<evidence type="ECO:0000259" key="10">
    <source>
        <dbReference type="Pfam" id="PF16916"/>
    </source>
</evidence>
<dbReference type="SUPFAM" id="SSF160240">
    <property type="entry name" value="Cation efflux protein cytoplasmic domain-like"/>
    <property type="match status" value="1"/>
</dbReference>
<dbReference type="InterPro" id="IPR027469">
    <property type="entry name" value="Cation_efflux_TMD_sf"/>
</dbReference>
<dbReference type="Proteomes" id="UP000051451">
    <property type="component" value="Unassembled WGS sequence"/>
</dbReference>
<accession>A0A0R1VJA1</accession>
<dbReference type="AlphaFoldDB" id="A0A0R1VJA1"/>
<dbReference type="InterPro" id="IPR036837">
    <property type="entry name" value="Cation_efflux_CTD_sf"/>
</dbReference>
<evidence type="ECO:0000256" key="6">
    <source>
        <dbReference type="ARBA" id="ARBA00023065"/>
    </source>
</evidence>
<feature type="transmembrane region" description="Helical" evidence="8">
    <location>
        <begin position="117"/>
        <end position="140"/>
    </location>
</feature>
<evidence type="ECO:0000256" key="4">
    <source>
        <dbReference type="ARBA" id="ARBA00022692"/>
    </source>
</evidence>
<evidence type="ECO:0000256" key="5">
    <source>
        <dbReference type="ARBA" id="ARBA00022989"/>
    </source>
</evidence>
<gene>
    <name evidence="11" type="ORF">FC89_GL001327</name>
</gene>
<dbReference type="InterPro" id="IPR027470">
    <property type="entry name" value="Cation_efflux_CTD"/>
</dbReference>
<evidence type="ECO:0000313" key="12">
    <source>
        <dbReference type="Proteomes" id="UP000051451"/>
    </source>
</evidence>
<keyword evidence="6" id="KW-0406">Ion transport</keyword>
<feature type="transmembrane region" description="Helical" evidence="8">
    <location>
        <begin position="152"/>
        <end position="175"/>
    </location>
</feature>
<keyword evidence="12" id="KW-1185">Reference proteome</keyword>
<dbReference type="EMBL" id="AZGB01000018">
    <property type="protein sequence ID" value="KRM05623.1"/>
    <property type="molecule type" value="Genomic_DNA"/>
</dbReference>
<dbReference type="NCBIfam" id="TIGR01297">
    <property type="entry name" value="CDF"/>
    <property type="match status" value="1"/>
</dbReference>
<dbReference type="STRING" id="1423750.FC89_GL001327"/>
<evidence type="ECO:0000256" key="8">
    <source>
        <dbReference type="SAM" id="Phobius"/>
    </source>
</evidence>
<comment type="caution">
    <text evidence="11">The sequence shown here is derived from an EMBL/GenBank/DDBJ whole genome shotgun (WGS) entry which is preliminary data.</text>
</comment>
<evidence type="ECO:0000256" key="3">
    <source>
        <dbReference type="ARBA" id="ARBA00022448"/>
    </source>
</evidence>
<dbReference type="PANTHER" id="PTHR11562">
    <property type="entry name" value="CATION EFFLUX PROTEIN/ ZINC TRANSPORTER"/>
    <property type="match status" value="1"/>
</dbReference>
<evidence type="ECO:0000259" key="9">
    <source>
        <dbReference type="Pfam" id="PF01545"/>
    </source>
</evidence>
<keyword evidence="5 8" id="KW-1133">Transmembrane helix</keyword>
<feature type="transmembrane region" description="Helical" evidence="8">
    <location>
        <begin position="20"/>
        <end position="43"/>
    </location>
</feature>
<keyword evidence="3" id="KW-0813">Transport</keyword>
<evidence type="ECO:0000313" key="11">
    <source>
        <dbReference type="EMBL" id="KRM05623.1"/>
    </source>
</evidence>
<dbReference type="Pfam" id="PF16916">
    <property type="entry name" value="ZT_dimer"/>
    <property type="match status" value="1"/>
</dbReference>
<reference evidence="11 12" key="1">
    <citation type="journal article" date="2015" name="Genome Announc.">
        <title>Expanding the biotechnology potential of lactobacilli through comparative genomics of 213 strains and associated genera.</title>
        <authorList>
            <person name="Sun Z."/>
            <person name="Harris H.M."/>
            <person name="McCann A."/>
            <person name="Guo C."/>
            <person name="Argimon S."/>
            <person name="Zhang W."/>
            <person name="Yang X."/>
            <person name="Jeffery I.B."/>
            <person name="Cooney J.C."/>
            <person name="Kagawa T.F."/>
            <person name="Liu W."/>
            <person name="Song Y."/>
            <person name="Salvetti E."/>
            <person name="Wrobel A."/>
            <person name="Rasinkangas P."/>
            <person name="Parkhill J."/>
            <person name="Rea M.C."/>
            <person name="O'Sullivan O."/>
            <person name="Ritari J."/>
            <person name="Douillard F.P."/>
            <person name="Paul Ross R."/>
            <person name="Yang R."/>
            <person name="Briner A.E."/>
            <person name="Felis G.E."/>
            <person name="de Vos W.M."/>
            <person name="Barrangou R."/>
            <person name="Klaenhammer T.R."/>
            <person name="Caufield P.W."/>
            <person name="Cui Y."/>
            <person name="Zhang H."/>
            <person name="O'Toole P.W."/>
        </authorList>
    </citation>
    <scope>NUCLEOTIDE SEQUENCE [LARGE SCALE GENOMIC DNA]</scope>
    <source>
        <strain evidence="11 12">DSM 18630</strain>
    </source>
</reference>
<keyword evidence="4 8" id="KW-0812">Transmembrane</keyword>
<dbReference type="InterPro" id="IPR050681">
    <property type="entry name" value="CDF/SLC30A"/>
</dbReference>
<organism evidence="11 12">
    <name type="scientific">Liquorilactobacillus ghanensis DSM 18630</name>
    <dbReference type="NCBI Taxonomy" id="1423750"/>
    <lineage>
        <taxon>Bacteria</taxon>
        <taxon>Bacillati</taxon>
        <taxon>Bacillota</taxon>
        <taxon>Bacilli</taxon>
        <taxon>Lactobacillales</taxon>
        <taxon>Lactobacillaceae</taxon>
        <taxon>Liquorilactobacillus</taxon>
    </lineage>
</organism>
<evidence type="ECO:0000256" key="2">
    <source>
        <dbReference type="ARBA" id="ARBA00008873"/>
    </source>
</evidence>
<sequence>MLELKEGIFMDHQTSGGRFFTVTLLNIIITLFELIGGLLSGSLALLSDAFHNFGDAFSVILSYVANRIGKRSPNAANTYGYRRIEILTALLNSVLLIAVSIFLLVEAIRRLIHPQNVAGGIMFWVAIISFLANTLATLLLNRDSKHNLNIRATYLHLLSDALASIGVIISASLIFFFKANWIDPLMTLLVSGYIIYESLPIVRQTFVILMEGAPEIDFKQVEHDLLQIPHVKGVHHCHAWQIDENQIVVSLHLNLEDLPLSQTEKIYAQVEKILKTKYQIAHVTIQAECDRGKGEKLFLTGQADHQ</sequence>
<feature type="domain" description="Cation efflux protein cytoplasmic" evidence="10">
    <location>
        <begin position="214"/>
        <end position="288"/>
    </location>
</feature>
<keyword evidence="7 8" id="KW-0472">Membrane</keyword>
<feature type="domain" description="Cation efflux protein transmembrane" evidence="9">
    <location>
        <begin position="21"/>
        <end position="210"/>
    </location>
</feature>
<dbReference type="PANTHER" id="PTHR11562:SF17">
    <property type="entry name" value="RE54080P-RELATED"/>
    <property type="match status" value="1"/>
</dbReference>
<dbReference type="GO" id="GO:0005886">
    <property type="term" value="C:plasma membrane"/>
    <property type="evidence" value="ECO:0007669"/>
    <property type="project" value="TreeGrafter"/>
</dbReference>
<comment type="similarity">
    <text evidence="2">Belongs to the cation diffusion facilitator (CDF) transporter (TC 2.A.4) family. SLC30A subfamily.</text>
</comment>
<feature type="transmembrane region" description="Helical" evidence="8">
    <location>
        <begin position="86"/>
        <end position="105"/>
    </location>
</feature>
<proteinExistence type="inferred from homology"/>
<dbReference type="Gene3D" id="1.20.1510.10">
    <property type="entry name" value="Cation efflux protein transmembrane domain"/>
    <property type="match status" value="1"/>
</dbReference>
<evidence type="ECO:0000256" key="1">
    <source>
        <dbReference type="ARBA" id="ARBA00004141"/>
    </source>
</evidence>